<dbReference type="AlphaFoldDB" id="A0A8D2Q4N6"/>
<keyword evidence="13" id="KW-0862">Zinc</keyword>
<evidence type="ECO:0000256" key="1">
    <source>
        <dbReference type="ARBA" id="ARBA00004245"/>
    </source>
</evidence>
<comment type="similarity">
    <text evidence="3">Belongs to the ohanin/vespryn family.</text>
</comment>
<dbReference type="InterPro" id="IPR013783">
    <property type="entry name" value="Ig-like_fold"/>
</dbReference>
<dbReference type="InterPro" id="IPR013320">
    <property type="entry name" value="ConA-like_dom_sf"/>
</dbReference>
<dbReference type="GO" id="GO:0016740">
    <property type="term" value="F:transferase activity"/>
    <property type="evidence" value="ECO:0007669"/>
    <property type="project" value="UniProtKB-KW"/>
</dbReference>
<keyword evidence="15" id="KW-0206">Cytoskeleton</keyword>
<dbReference type="FunFam" id="3.30.40.10:FF:000014">
    <property type="entry name" value="probable E3 ubiquitin-protein ligase MID2"/>
    <property type="match status" value="1"/>
</dbReference>
<keyword evidence="9" id="KW-0479">Metal-binding</keyword>
<dbReference type="PANTHER" id="PTHR24099:SF12">
    <property type="entry name" value="E3 UBIQUITIN-PROTEIN LIGASE MID2-RELATED"/>
    <property type="match status" value="1"/>
</dbReference>
<evidence type="ECO:0000256" key="6">
    <source>
        <dbReference type="ARBA" id="ARBA00022679"/>
    </source>
</evidence>
<dbReference type="InterPro" id="IPR027370">
    <property type="entry name" value="Znf-RING_euk"/>
</dbReference>
<evidence type="ECO:0000256" key="2">
    <source>
        <dbReference type="ARBA" id="ARBA00008518"/>
    </source>
</evidence>
<evidence type="ECO:0000256" key="14">
    <source>
        <dbReference type="ARBA" id="ARBA00023054"/>
    </source>
</evidence>
<dbReference type="InterPro" id="IPR043136">
    <property type="entry name" value="B30.2/SPRY_sf"/>
</dbReference>
<dbReference type="InterPro" id="IPR003961">
    <property type="entry name" value="FN3_dom"/>
</dbReference>
<dbReference type="PANTHER" id="PTHR24099">
    <property type="entry name" value="E3 UBIQUITIN-PROTEIN LIGASE TRIM36-RELATED"/>
    <property type="match status" value="1"/>
</dbReference>
<dbReference type="SUPFAM" id="SSF57850">
    <property type="entry name" value="RING/U-box"/>
    <property type="match status" value="1"/>
</dbReference>
<evidence type="ECO:0000256" key="8">
    <source>
        <dbReference type="ARBA" id="ARBA00022701"/>
    </source>
</evidence>
<dbReference type="InterPro" id="IPR003649">
    <property type="entry name" value="Bbox_C"/>
</dbReference>
<dbReference type="InterPro" id="IPR047064">
    <property type="entry name" value="MID2_Bbox1_Zfn"/>
</dbReference>
<evidence type="ECO:0000256" key="3">
    <source>
        <dbReference type="ARBA" id="ARBA00009651"/>
    </source>
</evidence>
<comment type="function">
    <text evidence="16">Neurotoxin that produces dose-dependent hypolocomotion and hyperalgesia in mice. May directly act on the central nervous system, as it is 6500-fold more potent when administered intracerebroventricularly than intraperitoneal.</text>
</comment>
<keyword evidence="14 18" id="KW-0175">Coiled coil</keyword>
<dbReference type="InterPro" id="IPR001841">
    <property type="entry name" value="Znf_RING"/>
</dbReference>
<keyword evidence="11 17" id="KW-0863">Zinc-finger</keyword>
<dbReference type="Pfam" id="PF13445">
    <property type="entry name" value="zf-RING_UBOX"/>
    <property type="match status" value="1"/>
</dbReference>
<keyword evidence="24" id="KW-1185">Reference proteome</keyword>
<evidence type="ECO:0000259" key="22">
    <source>
        <dbReference type="PROSITE" id="PS51262"/>
    </source>
</evidence>
<dbReference type="PROSITE" id="PS50188">
    <property type="entry name" value="B302_SPRY"/>
    <property type="match status" value="1"/>
</dbReference>
<evidence type="ECO:0000256" key="17">
    <source>
        <dbReference type="PROSITE-ProRule" id="PRU00024"/>
    </source>
</evidence>
<comment type="subcellular location">
    <subcellularLocation>
        <location evidence="1">Cytoplasm</location>
        <location evidence="1">Cytoskeleton</location>
    </subcellularLocation>
</comment>
<evidence type="ECO:0000256" key="9">
    <source>
        <dbReference type="ARBA" id="ARBA00022723"/>
    </source>
</evidence>
<evidence type="ECO:0000259" key="21">
    <source>
        <dbReference type="PROSITE" id="PS50188"/>
    </source>
</evidence>
<dbReference type="InterPro" id="IPR017907">
    <property type="entry name" value="Znf_RING_CS"/>
</dbReference>
<evidence type="ECO:0000256" key="11">
    <source>
        <dbReference type="ARBA" id="ARBA00022771"/>
    </source>
</evidence>
<dbReference type="SUPFAM" id="SSF49899">
    <property type="entry name" value="Concanavalin A-like lectins/glucanases"/>
    <property type="match status" value="1"/>
</dbReference>
<name>A0A8D2Q4N6_VARKO</name>
<dbReference type="Pfam" id="PF22586">
    <property type="entry name" value="ANCHR-like_BBOX"/>
    <property type="match status" value="1"/>
</dbReference>
<dbReference type="Pfam" id="PF00643">
    <property type="entry name" value="zf-B_box"/>
    <property type="match status" value="1"/>
</dbReference>
<dbReference type="PROSITE" id="PS50089">
    <property type="entry name" value="ZF_RING_2"/>
    <property type="match status" value="1"/>
</dbReference>
<evidence type="ECO:0000259" key="20">
    <source>
        <dbReference type="PROSITE" id="PS50119"/>
    </source>
</evidence>
<evidence type="ECO:0000256" key="7">
    <source>
        <dbReference type="ARBA" id="ARBA00022699"/>
    </source>
</evidence>
<dbReference type="SMART" id="SM00060">
    <property type="entry name" value="FN3"/>
    <property type="match status" value="1"/>
</dbReference>
<keyword evidence="5" id="KW-0597">Phosphoprotein</keyword>
<evidence type="ECO:0000256" key="18">
    <source>
        <dbReference type="SAM" id="Coils"/>
    </source>
</evidence>
<dbReference type="CDD" id="cd13739">
    <property type="entry name" value="SPRY_PRY_TRIM1"/>
    <property type="match status" value="1"/>
</dbReference>
<dbReference type="SMART" id="SM00449">
    <property type="entry name" value="SPRY"/>
    <property type="match status" value="1"/>
</dbReference>
<dbReference type="InterPro" id="IPR035752">
    <property type="entry name" value="SPRY/PRY_TRIM1"/>
</dbReference>
<reference evidence="23" key="2">
    <citation type="submission" date="2025-09" db="UniProtKB">
        <authorList>
            <consortium name="Ensembl"/>
        </authorList>
    </citation>
    <scope>IDENTIFICATION</scope>
</reference>
<dbReference type="CDD" id="cd19837">
    <property type="entry name" value="Bbox1_MID2_C-I"/>
    <property type="match status" value="1"/>
</dbReference>
<dbReference type="PROSITE" id="PS50119">
    <property type="entry name" value="ZF_BBOX"/>
    <property type="match status" value="1"/>
</dbReference>
<dbReference type="SMART" id="SM00184">
    <property type="entry name" value="RING"/>
    <property type="match status" value="1"/>
</dbReference>
<evidence type="ECO:0000313" key="24">
    <source>
        <dbReference type="Proteomes" id="UP000694545"/>
    </source>
</evidence>
<dbReference type="Gene3D" id="3.30.160.60">
    <property type="entry name" value="Classic Zinc Finger"/>
    <property type="match status" value="1"/>
</dbReference>
<dbReference type="GO" id="GO:0035372">
    <property type="term" value="P:protein localization to microtubule"/>
    <property type="evidence" value="ECO:0007669"/>
    <property type="project" value="TreeGrafter"/>
</dbReference>
<evidence type="ECO:0000313" key="23">
    <source>
        <dbReference type="Ensembl" id="ENSVKKP00000019300.1"/>
    </source>
</evidence>
<dbReference type="InterPro" id="IPR003877">
    <property type="entry name" value="SPRY_dom"/>
</dbReference>
<evidence type="ECO:0000256" key="15">
    <source>
        <dbReference type="ARBA" id="ARBA00023212"/>
    </source>
</evidence>
<dbReference type="InterPro" id="IPR017903">
    <property type="entry name" value="COS_domain"/>
</dbReference>
<dbReference type="Gene3D" id="3.30.40.10">
    <property type="entry name" value="Zinc/RING finger domain, C3HC4 (zinc finger)"/>
    <property type="match status" value="1"/>
</dbReference>
<dbReference type="InterPro" id="IPR003879">
    <property type="entry name" value="Butyrophylin_SPRY"/>
</dbReference>
<gene>
    <name evidence="23" type="primary">LOC123022105</name>
</gene>
<dbReference type="InterPro" id="IPR040859">
    <property type="entry name" value="Midline-1_COS"/>
</dbReference>
<dbReference type="Ensembl" id="ENSVKKT00000019774.1">
    <property type="protein sequence ID" value="ENSVKKP00000019300.1"/>
    <property type="gene ID" value="ENSVKKG00000013097.1"/>
</dbReference>
<evidence type="ECO:0000256" key="10">
    <source>
        <dbReference type="ARBA" id="ARBA00022737"/>
    </source>
</evidence>
<dbReference type="InterPro" id="IPR050617">
    <property type="entry name" value="E3_ligase_FN3/SPRY"/>
</dbReference>
<keyword evidence="10" id="KW-0677">Repeat</keyword>
<keyword evidence="8" id="KW-0493">Microtubule</keyword>
<dbReference type="InterPro" id="IPR001870">
    <property type="entry name" value="B30.2/SPRY"/>
</dbReference>
<keyword evidence="7" id="KW-0800">Toxin</keyword>
<dbReference type="CDD" id="cd00063">
    <property type="entry name" value="FN3"/>
    <property type="match status" value="1"/>
</dbReference>
<dbReference type="InterPro" id="IPR013083">
    <property type="entry name" value="Znf_RING/FYVE/PHD"/>
</dbReference>
<dbReference type="Proteomes" id="UP000694545">
    <property type="component" value="Unplaced"/>
</dbReference>
<keyword evidence="7" id="KW-0528">Neurotoxin</keyword>
<feature type="domain" description="RING-type" evidence="19">
    <location>
        <begin position="28"/>
        <end position="78"/>
    </location>
</feature>
<sequence>MNNSLSAFSPLLSGFLFQMETLESELTCPICLELFEDPLLLPCAHSLCFSCAHRILASSGSSGEPLEPLGAFQCPTCRYVISLNHRGLEGLKRNVTLQNIIDRFQKASLSGPNSPGENCRERLYRQSPTMSTAGDRIACQFCEQDPPRDAVKTCITCEVSYCDRCLRATHPNKKPFTSHRLVEPVPDAHFRGLTCLEHENEKVNMYCVADDQLICALCKLVGRHRDHQVASLSDRFEKLKQTLEMNLTNLVKRNSELENQMAKLIQICQQVEVNTAMHEAKLMEECDELMEIIRQRKQVIAVKIKETKVMKLRKLAQQVANCRQCLERSTALINQAEHILKENDHARFLQTAKNVAERVAMATASSQVLIPDINFNDAFENFALDFSREKKLLEGLDYLTAPNPPLVREELCTASHDTITVHWISDDEFSVSSYELQYTIFTGQANFISSQASGIWPQVPAPLLDSLCALPPAGLYNSMDSWMIVPNIKQNHYTVHGLQSGTRYIFLVKAINQAGSRNSEPARLKTNSQPFKLDPKMAHKKLRISNDGLQMEKDESSLKKSHTPERFSGTGCYGAAGNVFIDSGCHYWEVTVGASTWYAIGIAYKSAPKNEWIGKNSSSWVFSRCNNNFVVRHNNKEMLVDVHPQMKRLGVLLDYDNNVFSFYDPANSLHLHTFEIAFILPVCPTFTIWNKSLMVVSGLPAPDFIDYPEQQECNCRPQESPYVSGMKTCH</sequence>
<organism evidence="23 24">
    <name type="scientific">Varanus komodoensis</name>
    <name type="common">Komodo dragon</name>
    <dbReference type="NCBI Taxonomy" id="61221"/>
    <lineage>
        <taxon>Eukaryota</taxon>
        <taxon>Metazoa</taxon>
        <taxon>Chordata</taxon>
        <taxon>Craniata</taxon>
        <taxon>Vertebrata</taxon>
        <taxon>Euteleostomi</taxon>
        <taxon>Lepidosauria</taxon>
        <taxon>Squamata</taxon>
        <taxon>Bifurcata</taxon>
        <taxon>Unidentata</taxon>
        <taxon>Episquamata</taxon>
        <taxon>Toxicofera</taxon>
        <taxon>Anguimorpha</taxon>
        <taxon>Paleoanguimorpha</taxon>
        <taxon>Varanoidea</taxon>
        <taxon>Varanidae</taxon>
        <taxon>Varanus</taxon>
    </lineage>
</organism>
<accession>A0A8D2Q4N6</accession>
<dbReference type="InterPro" id="IPR000315">
    <property type="entry name" value="Znf_B-box"/>
</dbReference>
<dbReference type="SUPFAM" id="SSF57845">
    <property type="entry name" value="B-box zinc-binding domain"/>
    <property type="match status" value="1"/>
</dbReference>
<dbReference type="InterPro" id="IPR047063">
    <property type="entry name" value="MID2_Bbox2_Zfn"/>
</dbReference>
<dbReference type="PROSITE" id="PS51262">
    <property type="entry name" value="COS"/>
    <property type="match status" value="1"/>
</dbReference>
<evidence type="ECO:0000256" key="13">
    <source>
        <dbReference type="ARBA" id="ARBA00022833"/>
    </source>
</evidence>
<evidence type="ECO:0000256" key="16">
    <source>
        <dbReference type="ARBA" id="ARBA00034460"/>
    </source>
</evidence>
<protein>
    <submittedName>
        <fullName evidence="23">Midline 2</fullName>
    </submittedName>
</protein>
<dbReference type="PRINTS" id="PR01407">
    <property type="entry name" value="BUTYPHLNCDUF"/>
</dbReference>
<evidence type="ECO:0000256" key="5">
    <source>
        <dbReference type="ARBA" id="ARBA00022553"/>
    </source>
</evidence>
<dbReference type="GO" id="GO:0008270">
    <property type="term" value="F:zinc ion binding"/>
    <property type="evidence" value="ECO:0007669"/>
    <property type="project" value="UniProtKB-KW"/>
</dbReference>
<dbReference type="GO" id="GO:0008017">
    <property type="term" value="F:microtubule binding"/>
    <property type="evidence" value="ECO:0007669"/>
    <property type="project" value="TreeGrafter"/>
</dbReference>
<proteinExistence type="inferred from homology"/>
<dbReference type="Pfam" id="PF18568">
    <property type="entry name" value="COS"/>
    <property type="match status" value="1"/>
</dbReference>
<keyword evidence="4" id="KW-0963">Cytoplasm</keyword>
<dbReference type="OMA" id="YRPSTTM"/>
<dbReference type="SUPFAM" id="SSF49265">
    <property type="entry name" value="Fibronectin type III"/>
    <property type="match status" value="1"/>
</dbReference>
<feature type="coiled-coil region" evidence="18">
    <location>
        <begin position="240"/>
        <end position="274"/>
    </location>
</feature>
<keyword evidence="12" id="KW-0833">Ubl conjugation pathway</keyword>
<dbReference type="Pfam" id="PF00622">
    <property type="entry name" value="SPRY"/>
    <property type="match status" value="1"/>
</dbReference>
<dbReference type="FunFam" id="4.10.830.40:FF:000002">
    <property type="entry name" value="probable E3 ubiquitin-protein ligase MID2"/>
    <property type="match status" value="1"/>
</dbReference>
<feature type="domain" description="B box-type" evidence="20">
    <location>
        <begin position="190"/>
        <end position="232"/>
    </location>
</feature>
<dbReference type="SMART" id="SM00502">
    <property type="entry name" value="BBC"/>
    <property type="match status" value="1"/>
</dbReference>
<dbReference type="Gene3D" id="2.60.40.10">
    <property type="entry name" value="Immunoglobulins"/>
    <property type="match status" value="1"/>
</dbReference>
<dbReference type="InterPro" id="IPR036116">
    <property type="entry name" value="FN3_sf"/>
</dbReference>
<dbReference type="Gene3D" id="2.60.120.920">
    <property type="match status" value="1"/>
</dbReference>
<evidence type="ECO:0000256" key="4">
    <source>
        <dbReference type="ARBA" id="ARBA00022490"/>
    </source>
</evidence>
<feature type="domain" description="B30.2/SPRY" evidence="21">
    <location>
        <begin position="511"/>
        <end position="704"/>
    </location>
</feature>
<dbReference type="PROSITE" id="PS00518">
    <property type="entry name" value="ZF_RING_1"/>
    <property type="match status" value="1"/>
</dbReference>
<dbReference type="Gene3D" id="4.10.830.40">
    <property type="match status" value="1"/>
</dbReference>
<dbReference type="GO" id="GO:0005874">
    <property type="term" value="C:microtubule"/>
    <property type="evidence" value="ECO:0007669"/>
    <property type="project" value="UniProtKB-KW"/>
</dbReference>
<dbReference type="FunFam" id="2.60.120.920:FF:000010">
    <property type="entry name" value="E3 ubiquitin-protein ligase Midline-1"/>
    <property type="match status" value="1"/>
</dbReference>
<dbReference type="CDD" id="cd19823">
    <property type="entry name" value="Bbox2_MID2_C-I"/>
    <property type="match status" value="1"/>
</dbReference>
<dbReference type="SMART" id="SM00336">
    <property type="entry name" value="BBOX"/>
    <property type="match status" value="2"/>
</dbReference>
<evidence type="ECO:0000259" key="19">
    <source>
        <dbReference type="PROSITE" id="PS50089"/>
    </source>
</evidence>
<evidence type="ECO:0000256" key="12">
    <source>
        <dbReference type="ARBA" id="ARBA00022786"/>
    </source>
</evidence>
<reference evidence="23" key="1">
    <citation type="submission" date="2025-08" db="UniProtKB">
        <authorList>
            <consortium name="Ensembl"/>
        </authorList>
    </citation>
    <scope>IDENTIFICATION</scope>
</reference>
<feature type="domain" description="COS" evidence="22">
    <location>
        <begin position="340"/>
        <end position="399"/>
    </location>
</feature>
<dbReference type="Pfam" id="PF00041">
    <property type="entry name" value="fn3"/>
    <property type="match status" value="1"/>
</dbReference>
<keyword evidence="6" id="KW-0808">Transferase</keyword>
<comment type="similarity">
    <text evidence="2">Belongs to the TRIM/RBCC family.</text>
</comment>